<dbReference type="Pfam" id="PF04230">
    <property type="entry name" value="PS_pyruv_trans"/>
    <property type="match status" value="1"/>
</dbReference>
<dbReference type="EMBL" id="FZOJ01000004">
    <property type="protein sequence ID" value="SNS09438.1"/>
    <property type="molecule type" value="Genomic_DNA"/>
</dbReference>
<proteinExistence type="predicted"/>
<keyword evidence="3" id="KW-1185">Reference proteome</keyword>
<protein>
    <submittedName>
        <fullName evidence="2">Polysaccharide pyruvyl transferase CsaB</fullName>
    </submittedName>
</protein>
<dbReference type="OrthoDB" id="3199616at2"/>
<dbReference type="InterPro" id="IPR019896">
    <property type="entry name" value="Polysacch_pyruvyl_Trfase_CsaB"/>
</dbReference>
<dbReference type="AlphaFoldDB" id="A0A239BPX7"/>
<dbReference type="Gene3D" id="3.40.50.2000">
    <property type="entry name" value="Glycogen Phosphorylase B"/>
    <property type="match status" value="1"/>
</dbReference>
<dbReference type="Proteomes" id="UP000198304">
    <property type="component" value="Unassembled WGS sequence"/>
</dbReference>
<dbReference type="RefSeq" id="WP_089281829.1">
    <property type="nucleotide sequence ID" value="NZ_FZOJ01000004.1"/>
</dbReference>
<dbReference type="InterPro" id="IPR007345">
    <property type="entry name" value="Polysacch_pyruvyl_Trfase"/>
</dbReference>
<dbReference type="PANTHER" id="PTHR36836">
    <property type="entry name" value="COLANIC ACID BIOSYNTHESIS PROTEIN WCAK"/>
    <property type="match status" value="1"/>
</dbReference>
<reference evidence="3" key="1">
    <citation type="submission" date="2017-06" db="EMBL/GenBank/DDBJ databases">
        <authorList>
            <person name="Varghese N."/>
            <person name="Submissions S."/>
        </authorList>
    </citation>
    <scope>NUCLEOTIDE SEQUENCE [LARGE SCALE GENOMIC DNA]</scope>
    <source>
        <strain evidence="3">SCA</strain>
    </source>
</reference>
<organism evidence="2 3">
    <name type="scientific">Anaerovirgula multivorans</name>
    <dbReference type="NCBI Taxonomy" id="312168"/>
    <lineage>
        <taxon>Bacteria</taxon>
        <taxon>Bacillati</taxon>
        <taxon>Bacillota</taxon>
        <taxon>Clostridia</taxon>
        <taxon>Peptostreptococcales</taxon>
        <taxon>Natronincolaceae</taxon>
        <taxon>Anaerovirgula</taxon>
    </lineage>
</organism>
<evidence type="ECO:0000313" key="2">
    <source>
        <dbReference type="EMBL" id="SNS09438.1"/>
    </source>
</evidence>
<evidence type="ECO:0000259" key="1">
    <source>
        <dbReference type="Pfam" id="PF04230"/>
    </source>
</evidence>
<gene>
    <name evidence="2" type="ORF">SAMN05446037_100432</name>
</gene>
<dbReference type="SUPFAM" id="SSF53756">
    <property type="entry name" value="UDP-Glycosyltransferase/glycogen phosphorylase"/>
    <property type="match status" value="1"/>
</dbReference>
<accession>A0A239BPX7</accession>
<sequence>MKKIFLFGYYGFQNTGDEAILEAIIDQIKKTLADVKLTALSYKAKDTFQKYGIDAVSRNSFKEVIKAIKESDVVISGGGSILQDVTSSRSLIYYSVIILLAKKMGKRVMFYGNGFGPITRYSNKKLVKYIINQVDVITVRDYQSKEYMQSLGIKKDIVVTADIAFGLEDISEEKVETILQKEAIETTKKWVGISVREWKGQTHYKEVVAKTADYLMSRNYGVVFIPMQFPSDIDTSREIAAMMKGTPKIIESQYSPREIIGMISRLDLLLGMRLHSLIFAAIAEVPMVGLEYDAKIKNFLKLVNQKNGGIVEKIDIIHLWSTIDAVIEHRDEHIQQLRGVKKSLHKKMEMNIEIFSKFMQEGEKQ</sequence>
<keyword evidence="2" id="KW-0808">Transferase</keyword>
<dbReference type="PANTHER" id="PTHR36836:SF1">
    <property type="entry name" value="COLANIC ACID BIOSYNTHESIS PROTEIN WCAK"/>
    <property type="match status" value="1"/>
</dbReference>
<evidence type="ECO:0000313" key="3">
    <source>
        <dbReference type="Proteomes" id="UP000198304"/>
    </source>
</evidence>
<name>A0A239BPX7_9FIRM</name>
<dbReference type="NCBIfam" id="TIGR03609">
    <property type="entry name" value="S_layer_CsaB"/>
    <property type="match status" value="1"/>
</dbReference>
<dbReference type="GO" id="GO:0016740">
    <property type="term" value="F:transferase activity"/>
    <property type="evidence" value="ECO:0007669"/>
    <property type="project" value="UniProtKB-KW"/>
</dbReference>
<feature type="domain" description="Polysaccharide pyruvyl transferase" evidence="1">
    <location>
        <begin position="14"/>
        <end position="293"/>
    </location>
</feature>